<dbReference type="PROSITE" id="PS00464">
    <property type="entry name" value="RIBOSOMAL_L22"/>
    <property type="match status" value="1"/>
</dbReference>
<keyword evidence="7 10" id="KW-0687">Ribonucleoprotein</keyword>
<dbReference type="CDD" id="cd00336">
    <property type="entry name" value="Ribosomal_L22"/>
    <property type="match status" value="1"/>
</dbReference>
<dbReference type="InterPro" id="IPR047867">
    <property type="entry name" value="Ribosomal_uL22_bac/org-type"/>
</dbReference>
<dbReference type="HAMAP" id="MF_01331_B">
    <property type="entry name" value="Ribosomal_uL22_B"/>
    <property type="match status" value="1"/>
</dbReference>
<evidence type="ECO:0000256" key="2">
    <source>
        <dbReference type="ARBA" id="ARBA00009451"/>
    </source>
</evidence>
<comment type="similarity">
    <text evidence="2 10 11">Belongs to the universal ribosomal protein uL22 family.</text>
</comment>
<evidence type="ECO:0000256" key="12">
    <source>
        <dbReference type="RuleBase" id="RU004006"/>
    </source>
</evidence>
<dbReference type="SUPFAM" id="SSF54843">
    <property type="entry name" value="Ribosomal protein L22"/>
    <property type="match status" value="1"/>
</dbReference>
<evidence type="ECO:0000256" key="7">
    <source>
        <dbReference type="ARBA" id="ARBA00023274"/>
    </source>
</evidence>
<evidence type="ECO:0000256" key="13">
    <source>
        <dbReference type="RuleBase" id="RU004008"/>
    </source>
</evidence>
<dbReference type="InterPro" id="IPR036394">
    <property type="entry name" value="Ribosomal_uL22_sf"/>
</dbReference>
<evidence type="ECO:0000256" key="10">
    <source>
        <dbReference type="HAMAP-Rule" id="MF_01331"/>
    </source>
</evidence>
<keyword evidence="6 10" id="KW-0689">Ribosomal protein</keyword>
<dbReference type="GO" id="GO:0022625">
    <property type="term" value="C:cytosolic large ribosomal subunit"/>
    <property type="evidence" value="ECO:0007669"/>
    <property type="project" value="TreeGrafter"/>
</dbReference>
<dbReference type="GO" id="GO:0006412">
    <property type="term" value="P:translation"/>
    <property type="evidence" value="ECO:0007669"/>
    <property type="project" value="UniProtKB-UniRule"/>
</dbReference>
<protein>
    <recommendedName>
        <fullName evidence="9 10">Large ribosomal subunit protein uL22</fullName>
    </recommendedName>
</protein>
<evidence type="ECO:0000256" key="3">
    <source>
        <dbReference type="ARBA" id="ARBA00011838"/>
    </source>
</evidence>
<comment type="function">
    <text evidence="10 13">This protein binds specifically to 23S rRNA; its binding is stimulated by other ribosomal proteins, e.g., L4, L17, and L20. It is important during the early stages of 50S assembly. It makes multiple contacts with different domains of the 23S rRNA in the assembled 50S subunit and ribosome.</text>
</comment>
<evidence type="ECO:0000313" key="14">
    <source>
        <dbReference type="EMBL" id="AIK19273.1"/>
    </source>
</evidence>
<organism evidence="14">
    <name type="scientific">Lettuce witches'-broom phytoplasma</name>
    <dbReference type="NCBI Taxonomy" id="1535678"/>
    <lineage>
        <taxon>Bacteria</taxon>
        <taxon>Bacillati</taxon>
        <taxon>Mycoplasmatota</taxon>
        <taxon>Mollicutes</taxon>
        <taxon>Acholeplasmatales</taxon>
        <taxon>Acholeplasmataceae</taxon>
        <taxon>Candidatus Phytoplasma</taxon>
    </lineage>
</organism>
<dbReference type="NCBIfam" id="TIGR01044">
    <property type="entry name" value="rplV_bact"/>
    <property type="match status" value="1"/>
</dbReference>
<reference evidence="14" key="1">
    <citation type="submission" date="2014-04" db="EMBL/GenBank/DDBJ databases">
        <title>Multi-locus sequences of phytopalsmas associated with phytoplasma deseases in Yuanmou county of Yunnan province.</title>
        <authorList>
            <person name="Shi M.C."/>
            <person name="Cai H."/>
        </authorList>
    </citation>
    <scope>NUCLEOTIDE SEQUENCE</scope>
    <source>
        <strain evidence="14">LeWB-YNym</strain>
    </source>
</reference>
<proteinExistence type="inferred from homology"/>
<dbReference type="InterPro" id="IPR005727">
    <property type="entry name" value="Ribosomal_uL22_bac/chlpt-type"/>
</dbReference>
<evidence type="ECO:0000256" key="6">
    <source>
        <dbReference type="ARBA" id="ARBA00022980"/>
    </source>
</evidence>
<sequence length="128" mass="14290">MINNDVKAIAKRVPIAPRKIRLVIDLVRDKSIEEAQAILDFTNKAAAIVVSKLLKSAVSNAVNNFNFNINNLYVKKIFVNQGVRMKRLLPRAKGRSNQIQKNTSHITIFVASNESESERKVVSSGSKE</sequence>
<comment type="subunit">
    <text evidence="3 10 12">Part of the 50S ribosomal subunit.</text>
</comment>
<evidence type="ECO:0000256" key="4">
    <source>
        <dbReference type="ARBA" id="ARBA00022730"/>
    </source>
</evidence>
<comment type="function">
    <text evidence="8">This protein binds specifically to 23S rRNA; its binding is stimulated by other ribosomal proteins, e.g. L4, L17, and L20. It is important during the early stages of 50S assembly. It makes multiple contacts with different domains of the 23S rRNA in the assembled 50S subunit and ribosome.</text>
</comment>
<evidence type="ECO:0000256" key="1">
    <source>
        <dbReference type="ARBA" id="ARBA00003478"/>
    </source>
</evidence>
<dbReference type="InterPro" id="IPR018260">
    <property type="entry name" value="Ribosomal_uL22_CS"/>
</dbReference>
<accession>A0A076V2P0</accession>
<dbReference type="InterPro" id="IPR001063">
    <property type="entry name" value="Ribosomal_uL22"/>
</dbReference>
<comment type="function">
    <text evidence="1 10">The globular domain of the protein is located near the polypeptide exit tunnel on the outside of the subunit, while an extended beta-hairpin is found that lines the wall of the exit tunnel in the center of the 70S ribosome.</text>
</comment>
<evidence type="ECO:0000256" key="9">
    <source>
        <dbReference type="ARBA" id="ARBA00035207"/>
    </source>
</evidence>
<dbReference type="Pfam" id="PF00237">
    <property type="entry name" value="Ribosomal_L22"/>
    <property type="match status" value="1"/>
</dbReference>
<evidence type="ECO:0000256" key="11">
    <source>
        <dbReference type="RuleBase" id="RU004005"/>
    </source>
</evidence>
<dbReference type="EMBL" id="KJ735772">
    <property type="protein sequence ID" value="AIK19273.1"/>
    <property type="molecule type" value="Genomic_DNA"/>
</dbReference>
<dbReference type="GO" id="GO:0003735">
    <property type="term" value="F:structural constituent of ribosome"/>
    <property type="evidence" value="ECO:0007669"/>
    <property type="project" value="InterPro"/>
</dbReference>
<keyword evidence="4 10" id="KW-0699">rRNA-binding</keyword>
<dbReference type="GO" id="GO:0019843">
    <property type="term" value="F:rRNA binding"/>
    <property type="evidence" value="ECO:0007669"/>
    <property type="project" value="UniProtKB-UniRule"/>
</dbReference>
<keyword evidence="5 10" id="KW-0694">RNA-binding</keyword>
<evidence type="ECO:0000256" key="8">
    <source>
        <dbReference type="ARBA" id="ARBA00025084"/>
    </source>
</evidence>
<dbReference type="Gene3D" id="3.90.470.10">
    <property type="entry name" value="Ribosomal protein L22/L17"/>
    <property type="match status" value="1"/>
</dbReference>
<name>A0A076V2P0_9MOLU</name>
<gene>
    <name evidence="14" type="primary">rpL22</name>
    <name evidence="10" type="synonym">rplV</name>
</gene>
<dbReference type="AlphaFoldDB" id="A0A076V2P0"/>
<evidence type="ECO:0000256" key="5">
    <source>
        <dbReference type="ARBA" id="ARBA00022884"/>
    </source>
</evidence>
<dbReference type="PANTHER" id="PTHR13501">
    <property type="entry name" value="CHLOROPLAST 50S RIBOSOMAL PROTEIN L22-RELATED"/>
    <property type="match status" value="1"/>
</dbReference>
<dbReference type="PANTHER" id="PTHR13501:SF8">
    <property type="entry name" value="LARGE RIBOSOMAL SUBUNIT PROTEIN UL22M"/>
    <property type="match status" value="1"/>
</dbReference>